<dbReference type="OrthoDB" id="361494at2759"/>
<accession>H2AV77</accession>
<dbReference type="eggNOG" id="KOG4155">
    <property type="taxonomic scope" value="Eukaryota"/>
</dbReference>
<evidence type="ECO:0000313" key="3">
    <source>
        <dbReference type="Proteomes" id="UP000005220"/>
    </source>
</evidence>
<reference evidence="2 3" key="1">
    <citation type="journal article" date="2011" name="Proc. Natl. Acad. Sci. U.S.A.">
        <title>Evolutionary erosion of yeast sex chromosomes by mating-type switching accidents.</title>
        <authorList>
            <person name="Gordon J.L."/>
            <person name="Armisen D."/>
            <person name="Proux-Wera E."/>
            <person name="Oheigeartaigh S.S."/>
            <person name="Byrne K.P."/>
            <person name="Wolfe K.H."/>
        </authorList>
    </citation>
    <scope>NUCLEOTIDE SEQUENCE [LARGE SCALE GENOMIC DNA]</scope>
    <source>
        <strain evidence="3">ATCC 22294 / BCRC 22015 / CBS 2517 / CECT 1963 / NBRC 1671 / NRRL Y-8276</strain>
    </source>
</reference>
<keyword evidence="3" id="KW-1185">Reference proteome</keyword>
<name>H2AV77_KAZAF</name>
<organism evidence="2 3">
    <name type="scientific">Kazachstania africana (strain ATCC 22294 / BCRC 22015 / CBS 2517 / CECT 1963 / NBRC 1671 / NRRL Y-8276)</name>
    <name type="common">Yeast</name>
    <name type="synonym">Kluyveromyces africanus</name>
    <dbReference type="NCBI Taxonomy" id="1071382"/>
    <lineage>
        <taxon>Eukaryota</taxon>
        <taxon>Fungi</taxon>
        <taxon>Dikarya</taxon>
        <taxon>Ascomycota</taxon>
        <taxon>Saccharomycotina</taxon>
        <taxon>Saccharomycetes</taxon>
        <taxon>Saccharomycetales</taxon>
        <taxon>Saccharomycetaceae</taxon>
        <taxon>Kazachstania</taxon>
    </lineage>
</organism>
<dbReference type="PROSITE" id="PS50294">
    <property type="entry name" value="WD_REPEATS_REGION"/>
    <property type="match status" value="2"/>
</dbReference>
<dbReference type="Pfam" id="PF00400">
    <property type="entry name" value="WD40"/>
    <property type="match status" value="4"/>
</dbReference>
<feature type="repeat" description="WD" evidence="1">
    <location>
        <begin position="201"/>
        <end position="218"/>
    </location>
</feature>
<dbReference type="GO" id="GO:0043161">
    <property type="term" value="P:proteasome-mediated ubiquitin-dependent protein catabolic process"/>
    <property type="evidence" value="ECO:0007669"/>
    <property type="project" value="TreeGrafter"/>
</dbReference>
<dbReference type="SMART" id="SM00320">
    <property type="entry name" value="WD40"/>
    <property type="match status" value="4"/>
</dbReference>
<dbReference type="InterPro" id="IPR015943">
    <property type="entry name" value="WD40/YVTN_repeat-like_dom_sf"/>
</dbReference>
<feature type="repeat" description="WD" evidence="1">
    <location>
        <begin position="45"/>
        <end position="86"/>
    </location>
</feature>
<protein>
    <submittedName>
        <fullName evidence="2">Uncharacterized protein</fullName>
    </submittedName>
</protein>
<proteinExistence type="predicted"/>
<dbReference type="Gene3D" id="2.130.10.10">
    <property type="entry name" value="YVTN repeat-like/Quinoprotein amine dehydrogenase"/>
    <property type="match status" value="1"/>
</dbReference>
<dbReference type="GO" id="GO:0000109">
    <property type="term" value="C:nucleotide-excision repair complex"/>
    <property type="evidence" value="ECO:0007669"/>
    <property type="project" value="TreeGrafter"/>
</dbReference>
<dbReference type="GO" id="GO:0000209">
    <property type="term" value="P:protein polyubiquitination"/>
    <property type="evidence" value="ECO:0007669"/>
    <property type="project" value="TreeGrafter"/>
</dbReference>
<dbReference type="InterPro" id="IPR036322">
    <property type="entry name" value="WD40_repeat_dom_sf"/>
</dbReference>
<dbReference type="EMBL" id="HE650825">
    <property type="protein sequence ID" value="CCF58277.1"/>
    <property type="molecule type" value="Genomic_DNA"/>
</dbReference>
<dbReference type="GO" id="GO:0031464">
    <property type="term" value="C:Cul4A-RING E3 ubiquitin ligase complex"/>
    <property type="evidence" value="ECO:0007669"/>
    <property type="project" value="TreeGrafter"/>
</dbReference>
<dbReference type="GO" id="GO:0006283">
    <property type="term" value="P:transcription-coupled nucleotide-excision repair"/>
    <property type="evidence" value="ECO:0007669"/>
    <property type="project" value="InterPro"/>
</dbReference>
<gene>
    <name evidence="2" type="primary">KAFR0E01230</name>
    <name evidence="2" type="ORF">KAFR_0E01230</name>
</gene>
<dbReference type="InterPro" id="IPR001680">
    <property type="entry name" value="WD40_rpt"/>
</dbReference>
<sequence>MNKQRLKRQIGLLQPTDLQGQVKISQFEKLIENLTLYHSTKYIKYYNHPYKINCLALNNDKTSFLAGNNNGTVSLWNLDNTLSTSHILNNKLARTSTKPHSHLFGINDMKWYSIDDGMFFTCGNDKFVKLWDTNKFINVQDLEFNSNLFQMDTANQFILVTLDDYYPRLIDLRNMNLGITIFGKHLNSKTLCCKINPVRDNLIASSDNDGMIRIWDVRMNYRSIEEWKAHSRSINDMVWNDNGTKLISTGVDGKIQIWREPFNETQGQLIGDINITRNRFLKRTSQRMIWLNDKYLIYNTDLNEIHIYDTVENKFYNRIEFPRDINTNGQFMGMCLQDDLTNGMGIRLITGANVSSINNDSFILEYKLP</sequence>
<dbReference type="AlphaFoldDB" id="H2AV77"/>
<dbReference type="InterPro" id="IPR042238">
    <property type="entry name" value="Rad28/ERCC8/Ckn1/ATCSA-1"/>
</dbReference>
<dbReference type="InParanoid" id="H2AV77"/>
<dbReference type="PROSITE" id="PS50082">
    <property type="entry name" value="WD_REPEATS_2"/>
    <property type="match status" value="3"/>
</dbReference>
<evidence type="ECO:0000256" key="1">
    <source>
        <dbReference type="PROSITE-ProRule" id="PRU00221"/>
    </source>
</evidence>
<evidence type="ECO:0000313" key="2">
    <source>
        <dbReference type="EMBL" id="CCF58277.1"/>
    </source>
</evidence>
<dbReference type="PANTHER" id="PTHR46202">
    <property type="entry name" value="DNA EXCISION REPAIR PROTEIN ERCC-8"/>
    <property type="match status" value="1"/>
</dbReference>
<dbReference type="GeneID" id="13882856"/>
<dbReference type="Proteomes" id="UP000005220">
    <property type="component" value="Chromosome 5"/>
</dbReference>
<dbReference type="SUPFAM" id="SSF50978">
    <property type="entry name" value="WD40 repeat-like"/>
    <property type="match status" value="1"/>
</dbReference>
<dbReference type="RefSeq" id="XP_003957412.1">
    <property type="nucleotide sequence ID" value="XM_003957363.1"/>
</dbReference>
<dbReference type="STRING" id="1071382.H2AV77"/>
<keyword evidence="1" id="KW-0853">WD repeat</keyword>
<dbReference type="PANTHER" id="PTHR46202:SF1">
    <property type="entry name" value="DNA EXCISION REPAIR PROTEIN ERCC-8"/>
    <property type="match status" value="1"/>
</dbReference>
<feature type="repeat" description="WD" evidence="1">
    <location>
        <begin position="227"/>
        <end position="258"/>
    </location>
</feature>
<dbReference type="HOGENOM" id="CLU_042821_0_0_1"/>
<dbReference type="KEGG" id="kaf:KAFR_0E01230"/>
<dbReference type="FunCoup" id="H2AV77">
    <property type="interactions" value="133"/>
</dbReference>